<dbReference type="AlphaFoldDB" id="A0A1G6RTP4"/>
<evidence type="ECO:0000313" key="1">
    <source>
        <dbReference type="EMBL" id="SDD07357.1"/>
    </source>
</evidence>
<sequence length="130" mass="14499">MNEDQEIERNVLLAVFPDECALLGAGNVEHLISSEGAERSLTVQGGQDLDLQQVMAVVKAGLATARQVKDYYREQFPKKSLTEIDVEADIKSGKFKVKIKTDDDNVAKVVDQVERKIIKETLKQIAARKK</sequence>
<organism evidence="1 2">
    <name type="scientific">Bradyrhizobium brasilense</name>
    <dbReference type="NCBI Taxonomy" id="1419277"/>
    <lineage>
        <taxon>Bacteria</taxon>
        <taxon>Pseudomonadati</taxon>
        <taxon>Pseudomonadota</taxon>
        <taxon>Alphaproteobacteria</taxon>
        <taxon>Hyphomicrobiales</taxon>
        <taxon>Nitrobacteraceae</taxon>
        <taxon>Bradyrhizobium</taxon>
    </lineage>
</organism>
<reference evidence="1 2" key="1">
    <citation type="submission" date="2016-10" db="EMBL/GenBank/DDBJ databases">
        <authorList>
            <person name="de Groot N.N."/>
        </authorList>
    </citation>
    <scope>NUCLEOTIDE SEQUENCE [LARGE SCALE GENOMIC DNA]</scope>
    <source>
        <strain evidence="1 2">R5</strain>
    </source>
</reference>
<dbReference type="Proteomes" id="UP000199245">
    <property type="component" value="Unassembled WGS sequence"/>
</dbReference>
<protein>
    <submittedName>
        <fullName evidence="1">Uncharacterized protein</fullName>
    </submittedName>
</protein>
<dbReference type="EMBL" id="FMZW01000007">
    <property type="protein sequence ID" value="SDD07357.1"/>
    <property type="molecule type" value="Genomic_DNA"/>
</dbReference>
<name>A0A1G6RTP4_9BRAD</name>
<proteinExistence type="predicted"/>
<gene>
    <name evidence="1" type="ORF">SAMN05216337_1007104</name>
</gene>
<dbReference type="RefSeq" id="WP_143029524.1">
    <property type="nucleotide sequence ID" value="NZ_FMZW01000007.1"/>
</dbReference>
<accession>A0A1G6RTP4</accession>
<evidence type="ECO:0000313" key="2">
    <source>
        <dbReference type="Proteomes" id="UP000199245"/>
    </source>
</evidence>